<accession>A0A848G2K5</accession>
<dbReference type="RefSeq" id="WP_169144919.1">
    <property type="nucleotide sequence ID" value="NZ_JABBGA010000003.1"/>
</dbReference>
<dbReference type="EMBL" id="JABBGA010000003">
    <property type="protein sequence ID" value="NML25286.1"/>
    <property type="molecule type" value="Genomic_DNA"/>
</dbReference>
<comment type="caution">
    <text evidence="2">The sequence shown here is derived from an EMBL/GenBank/DDBJ whole genome shotgun (WGS) entry which is preliminary data.</text>
</comment>
<dbReference type="AlphaFoldDB" id="A0A848G2K5"/>
<dbReference type="Proteomes" id="UP000580043">
    <property type="component" value="Unassembled WGS sequence"/>
</dbReference>
<organism evidence="2 3">
    <name type="scientific">Zoogloea dura</name>
    <dbReference type="NCBI Taxonomy" id="2728840"/>
    <lineage>
        <taxon>Bacteria</taxon>
        <taxon>Pseudomonadati</taxon>
        <taxon>Pseudomonadota</taxon>
        <taxon>Betaproteobacteria</taxon>
        <taxon>Rhodocyclales</taxon>
        <taxon>Zoogloeaceae</taxon>
        <taxon>Zoogloea</taxon>
    </lineage>
</organism>
<feature type="domain" description="DUF5672" evidence="1">
    <location>
        <begin position="52"/>
        <end position="181"/>
    </location>
</feature>
<keyword evidence="3" id="KW-1185">Reference proteome</keyword>
<reference evidence="2 3" key="1">
    <citation type="submission" date="2020-04" db="EMBL/GenBank/DDBJ databases">
        <title>Zoogloea sp. G-4-1-14 isolated from soil.</title>
        <authorList>
            <person name="Dahal R.H."/>
        </authorList>
    </citation>
    <scope>NUCLEOTIDE SEQUENCE [LARGE SCALE GENOMIC DNA]</scope>
    <source>
        <strain evidence="2 3">G-4-1-14</strain>
    </source>
</reference>
<dbReference type="InterPro" id="IPR043729">
    <property type="entry name" value="DUF5672"/>
</dbReference>
<dbReference type="Pfam" id="PF18922">
    <property type="entry name" value="DUF5672"/>
    <property type="match status" value="1"/>
</dbReference>
<sequence length="274" mass="30779">MKLDLSTVSLACVDTLHPELAVEAMERCLQHACFGEAKLLTRPGFRSTDPRIEVVATDRINSRDAYSAFMVKELGELCSGSHVLVVQWDGFLLDPAAWDPAFLDYDYIGAPWPHRAQPVGNGGFSLRSRRLLKALSDPEIQDLLPEDACICERYRSLLEARHGIRFAPLELARRFAFELETPQGPTFGFHGLFNFHRALPDDALNAWLAVAPPALLKSVPARRLLKNLIHSNRHAAARYILRVRGEGPLPMKLDTCKLNGMLALRRWRGQDCDD</sequence>
<name>A0A848G2K5_9RHOO</name>
<proteinExistence type="predicted"/>
<evidence type="ECO:0000313" key="3">
    <source>
        <dbReference type="Proteomes" id="UP000580043"/>
    </source>
</evidence>
<evidence type="ECO:0000313" key="2">
    <source>
        <dbReference type="EMBL" id="NML25286.1"/>
    </source>
</evidence>
<evidence type="ECO:0000259" key="1">
    <source>
        <dbReference type="Pfam" id="PF18922"/>
    </source>
</evidence>
<gene>
    <name evidence="2" type="ORF">HHL15_06005</name>
</gene>
<protein>
    <recommendedName>
        <fullName evidence="1">DUF5672 domain-containing protein</fullName>
    </recommendedName>
</protein>